<dbReference type="Proteomes" id="UP000027731">
    <property type="component" value="Unassembled WGS sequence"/>
</dbReference>
<dbReference type="InterPro" id="IPR021146">
    <property type="entry name" value="Phage_gp6-like_head-tail"/>
</dbReference>
<evidence type="ECO:0008006" key="7">
    <source>
        <dbReference type="Google" id="ProtNLM"/>
    </source>
</evidence>
<name>A0A073JPT1_LIMRT</name>
<dbReference type="Gene3D" id="1.10.246.150">
    <property type="match status" value="1"/>
</dbReference>
<evidence type="ECO:0000313" key="3">
    <source>
        <dbReference type="EMBL" id="OTA85373.1"/>
    </source>
</evidence>
<reference evidence="1 4" key="1">
    <citation type="submission" date="2014-06" db="EMBL/GenBank/DDBJ databases">
        <title>Genetic determinant of reutericyclin biosynthesis of Lactobacillus reuteri.</title>
        <authorList>
            <person name="Lin X."/>
            <person name="Duar R."/>
            <person name="Walter J."/>
            <person name="Gaenzle M."/>
        </authorList>
    </citation>
    <scope>NUCLEOTIDE SEQUENCE [LARGE SCALE GENOMIC DNA]</scope>
    <source>
        <strain evidence="1 4">LTH2584</strain>
    </source>
</reference>
<organism evidence="1 4">
    <name type="scientific">Limosilactobacillus reuteri</name>
    <name type="common">Lactobacillus reuteri</name>
    <dbReference type="NCBI Taxonomy" id="1598"/>
    <lineage>
        <taxon>Bacteria</taxon>
        <taxon>Bacillati</taxon>
        <taxon>Bacillota</taxon>
        <taxon>Bacilli</taxon>
        <taxon>Lactobacillales</taxon>
        <taxon>Lactobacillaceae</taxon>
        <taxon>Limosilactobacillus</taxon>
    </lineage>
</organism>
<dbReference type="AlphaFoldDB" id="A0A073JPT1"/>
<evidence type="ECO:0000313" key="2">
    <source>
        <dbReference type="EMBL" id="OTA82775.1"/>
    </source>
</evidence>
<dbReference type="Pfam" id="PF05135">
    <property type="entry name" value="Phage_connect_1"/>
    <property type="match status" value="1"/>
</dbReference>
<dbReference type="EMBL" id="JOSX01000013">
    <property type="protein sequence ID" value="KEK15450.1"/>
    <property type="molecule type" value="Genomic_DNA"/>
</dbReference>
<protein>
    <recommendedName>
        <fullName evidence="7">Phage gp6-like head-tail connector protein</fullName>
    </recommendedName>
</protein>
<evidence type="ECO:0000313" key="5">
    <source>
        <dbReference type="Proteomes" id="UP000194219"/>
    </source>
</evidence>
<reference evidence="2 5" key="3">
    <citation type="submission" date="2016-09" db="EMBL/GenBank/DDBJ databases">
        <title>Lactobacillus reuteri KLR3006, genome sequencing and assembly.</title>
        <authorList>
            <person name="Lee J.-Y."/>
            <person name="Kim E.B."/>
            <person name="Choi Y.-J."/>
        </authorList>
    </citation>
    <scope>NUCLEOTIDE SEQUENCE [LARGE SCALE GENOMIC DNA]</scope>
    <source>
        <strain evidence="2 5">KLR3006</strain>
    </source>
</reference>
<evidence type="ECO:0000313" key="6">
    <source>
        <dbReference type="Proteomes" id="UP000194286"/>
    </source>
</evidence>
<dbReference type="Proteomes" id="UP000194286">
    <property type="component" value="Unassembled WGS sequence"/>
</dbReference>
<proteinExistence type="predicted"/>
<reference evidence="3 6" key="2">
    <citation type="submission" date="2016-09" db="EMBL/GenBank/DDBJ databases">
        <title>Lactobacillus reuteri KLR3005, genome sequencing and assembly.</title>
        <authorList>
            <person name="Lee J.-Y."/>
            <person name="Kim E.B."/>
            <person name="Choi Y.-J."/>
        </authorList>
    </citation>
    <scope>NUCLEOTIDE SEQUENCE [LARGE SCALE GENOMIC DNA]</scope>
    <source>
        <strain evidence="3 6">KLR3005</strain>
    </source>
</reference>
<dbReference type="Proteomes" id="UP000194219">
    <property type="component" value="Unassembled WGS sequence"/>
</dbReference>
<accession>A0A073JPT1</accession>
<dbReference type="InterPro" id="IPR053746">
    <property type="entry name" value="Viral_HT_Connector_Assembly"/>
</dbReference>
<evidence type="ECO:0000313" key="4">
    <source>
        <dbReference type="Proteomes" id="UP000027731"/>
    </source>
</evidence>
<evidence type="ECO:0000313" key="1">
    <source>
        <dbReference type="EMBL" id="KEK15450.1"/>
    </source>
</evidence>
<gene>
    <name evidence="3" type="ORF">BHL82_00185</name>
    <name evidence="2" type="ORF">BHL83_08660</name>
    <name evidence="1" type="ORF">LR3_06595</name>
</gene>
<dbReference type="EMBL" id="MIMV01000223">
    <property type="protein sequence ID" value="OTA82775.1"/>
    <property type="molecule type" value="Genomic_DNA"/>
</dbReference>
<dbReference type="RefSeq" id="WP_035168719.1">
    <property type="nucleotide sequence ID" value="NZ_CP128363.1"/>
</dbReference>
<comment type="caution">
    <text evidence="1">The sequence shown here is derived from an EMBL/GenBank/DDBJ whole genome shotgun (WGS) entry which is preliminary data.</text>
</comment>
<sequence length="118" mass="13340">MENQSEVQSILQTVKTDKSITDNTLDDVLTNYIKQAIDMVCLYVGENELPNVLEVIVIRITEAHYVQSSTDADGTKSYSEEGANWSFQDNELDPYMTLLNQYIANRDGKGSRGRVVSW</sequence>
<dbReference type="EMBL" id="MIMU01000084">
    <property type="protein sequence ID" value="OTA85373.1"/>
    <property type="molecule type" value="Genomic_DNA"/>
</dbReference>
<dbReference type="PATRIC" id="fig|1598.90.peg.749"/>